<gene>
    <name evidence="1" type="ORF">AAFF_G00263810</name>
</gene>
<dbReference type="Proteomes" id="UP001221898">
    <property type="component" value="Unassembled WGS sequence"/>
</dbReference>
<name>A0AAD7SU03_9TELE</name>
<comment type="caution">
    <text evidence="1">The sequence shown here is derived from an EMBL/GenBank/DDBJ whole genome shotgun (WGS) entry which is preliminary data.</text>
</comment>
<evidence type="ECO:0000313" key="1">
    <source>
        <dbReference type="EMBL" id="KAJ8408153.1"/>
    </source>
</evidence>
<dbReference type="EMBL" id="JAINUG010000036">
    <property type="protein sequence ID" value="KAJ8408153.1"/>
    <property type="molecule type" value="Genomic_DNA"/>
</dbReference>
<dbReference type="AlphaFoldDB" id="A0AAD7SU03"/>
<keyword evidence="2" id="KW-1185">Reference proteome</keyword>
<accession>A0AAD7SU03</accession>
<organism evidence="1 2">
    <name type="scientific">Aldrovandia affinis</name>
    <dbReference type="NCBI Taxonomy" id="143900"/>
    <lineage>
        <taxon>Eukaryota</taxon>
        <taxon>Metazoa</taxon>
        <taxon>Chordata</taxon>
        <taxon>Craniata</taxon>
        <taxon>Vertebrata</taxon>
        <taxon>Euteleostomi</taxon>
        <taxon>Actinopterygii</taxon>
        <taxon>Neopterygii</taxon>
        <taxon>Teleostei</taxon>
        <taxon>Notacanthiformes</taxon>
        <taxon>Halosauridae</taxon>
        <taxon>Aldrovandia</taxon>
    </lineage>
</organism>
<proteinExistence type="predicted"/>
<sequence length="106" mass="11947">MTTVTCTFCLAHFHSSCGLTEPNRLDGDSIAPDGGFERFEATVALGALTWIYGPELERERSRVEDTELGFDQWARRGTLTNMQALLQRFICWLHCSRLPPGELLLT</sequence>
<evidence type="ECO:0000313" key="2">
    <source>
        <dbReference type="Proteomes" id="UP001221898"/>
    </source>
</evidence>
<reference evidence="1" key="1">
    <citation type="journal article" date="2023" name="Science">
        <title>Genome structures resolve the early diversification of teleost fishes.</title>
        <authorList>
            <person name="Parey E."/>
            <person name="Louis A."/>
            <person name="Montfort J."/>
            <person name="Bouchez O."/>
            <person name="Roques C."/>
            <person name="Iampietro C."/>
            <person name="Lluch J."/>
            <person name="Castinel A."/>
            <person name="Donnadieu C."/>
            <person name="Desvignes T."/>
            <person name="Floi Bucao C."/>
            <person name="Jouanno E."/>
            <person name="Wen M."/>
            <person name="Mejri S."/>
            <person name="Dirks R."/>
            <person name="Jansen H."/>
            <person name="Henkel C."/>
            <person name="Chen W.J."/>
            <person name="Zahm M."/>
            <person name="Cabau C."/>
            <person name="Klopp C."/>
            <person name="Thompson A.W."/>
            <person name="Robinson-Rechavi M."/>
            <person name="Braasch I."/>
            <person name="Lecointre G."/>
            <person name="Bobe J."/>
            <person name="Postlethwait J.H."/>
            <person name="Berthelot C."/>
            <person name="Roest Crollius H."/>
            <person name="Guiguen Y."/>
        </authorList>
    </citation>
    <scope>NUCLEOTIDE SEQUENCE</scope>
    <source>
        <strain evidence="1">NC1722</strain>
    </source>
</reference>
<protein>
    <submittedName>
        <fullName evidence="1">Uncharacterized protein</fullName>
    </submittedName>
</protein>